<accession>A0A5J6VLQ8</accession>
<dbReference type="EMBL" id="MN448299">
    <property type="protein sequence ID" value="QFG75095.1"/>
    <property type="molecule type" value="Genomic_DNA"/>
</dbReference>
<keyword evidence="1" id="KW-1133">Transmembrane helix</keyword>
<name>A0A5J6VLQ8_9VIRU</name>
<feature type="transmembrane region" description="Helical" evidence="1">
    <location>
        <begin position="18"/>
        <end position="36"/>
    </location>
</feature>
<feature type="transmembrane region" description="Helical" evidence="1">
    <location>
        <begin position="43"/>
        <end position="63"/>
    </location>
</feature>
<feature type="transmembrane region" description="Helical" evidence="1">
    <location>
        <begin position="83"/>
        <end position="102"/>
    </location>
</feature>
<evidence type="ECO:0000313" key="2">
    <source>
        <dbReference type="EMBL" id="QFG75095.1"/>
    </source>
</evidence>
<keyword evidence="1" id="KW-0812">Transmembrane</keyword>
<sequence>MPLTIGKITLFTSLERNIFLLSSISIALFGISVSAIDMNEGKTLCKLGAIFVALLSIYNIFVANRYLNTKNNSNLLARLNRSAMLYSIILVLLCIVFVYSIIKHDFAGKQ</sequence>
<evidence type="ECO:0000256" key="1">
    <source>
        <dbReference type="SAM" id="Phobius"/>
    </source>
</evidence>
<organism evidence="2">
    <name type="scientific">Megaviridae environmental sample</name>
    <dbReference type="NCBI Taxonomy" id="1737588"/>
    <lineage>
        <taxon>Viruses</taxon>
        <taxon>Varidnaviria</taxon>
        <taxon>Bamfordvirae</taxon>
        <taxon>Nucleocytoviricota</taxon>
        <taxon>Megaviricetes</taxon>
        <taxon>Imitervirales</taxon>
        <taxon>Mimiviridae</taxon>
        <taxon>environmental samples</taxon>
    </lineage>
</organism>
<reference evidence="2" key="1">
    <citation type="journal article" date="2019" name="Philos. Trans. R. Soc. Lond., B, Biol. Sci.">
        <title>Targeted metagenomic recovery of four divergent viruses reveals shared and distinctive characteristics of giant viruses of marine eukaryotes.</title>
        <authorList>
            <person name="Needham D.M."/>
            <person name="Poirier C."/>
            <person name="Hehenberger E."/>
            <person name="Jimenez V."/>
            <person name="Swalwell J.E."/>
            <person name="Santoro A.E."/>
            <person name="Worden A.Z."/>
        </authorList>
    </citation>
    <scope>NUCLEOTIDE SEQUENCE</scope>
    <source>
        <strain evidence="2">OPacV-421</strain>
    </source>
</reference>
<keyword evidence="1" id="KW-0472">Membrane</keyword>
<protein>
    <submittedName>
        <fullName evidence="2">Uncharacterized protein</fullName>
    </submittedName>
</protein>
<proteinExistence type="predicted"/>